<evidence type="ECO:0000313" key="2">
    <source>
        <dbReference type="Proteomes" id="UP000501161"/>
    </source>
</evidence>
<proteinExistence type="predicted"/>
<evidence type="ECO:0000313" key="1">
    <source>
        <dbReference type="EMBL" id="QDH85721.1"/>
    </source>
</evidence>
<accession>A0A7D0GHC0</accession>
<protein>
    <submittedName>
        <fullName evidence="1">Uncharacterized protein</fullName>
    </submittedName>
</protein>
<organism evidence="1 2">
    <name type="scientific">Brevibacterium phage AGM3</name>
    <dbReference type="NCBI Taxonomy" id="2591420"/>
    <lineage>
        <taxon>Viruses</taxon>
        <taxon>Duplodnaviria</taxon>
        <taxon>Heunggongvirae</taxon>
        <taxon>Uroviricota</taxon>
        <taxon>Caudoviricetes</taxon>
        <taxon>Agmunavirus</taxon>
        <taxon>Agmunavirus AGM1</taxon>
    </lineage>
</organism>
<dbReference type="Proteomes" id="UP000501161">
    <property type="component" value="Segment"/>
</dbReference>
<gene>
    <name evidence="1" type="ORF">AGM3_0025</name>
</gene>
<name>A0A7D0GHC0_9CAUD</name>
<sequence>MKPLVVIIGVLLGPGLPALLFGLTILGLSLADVAAQTLGVGTE</sequence>
<reference evidence="1 2" key="1">
    <citation type="submission" date="2019-06" db="EMBL/GenBank/DDBJ databases">
        <title>DNA tandem repeats contribute to Brevibacterium aurantiacum phages genetic diversity.</title>
        <authorList>
            <person name="de Melo A.G."/>
            <person name="Rousseau G.M."/>
            <person name="Tremblay D.M."/>
            <person name="Labrie S.J."/>
            <person name="Moineau S."/>
        </authorList>
    </citation>
    <scope>NUCLEOTIDE SEQUENCE [LARGE SCALE GENOMIC DNA]</scope>
</reference>
<dbReference type="EMBL" id="MN023178">
    <property type="protein sequence ID" value="QDH85721.1"/>
    <property type="molecule type" value="Genomic_DNA"/>
</dbReference>